<feature type="transmembrane region" description="Helical" evidence="6">
    <location>
        <begin position="340"/>
        <end position="356"/>
    </location>
</feature>
<feature type="domain" description="Amino acid transporter transmembrane" evidence="7">
    <location>
        <begin position="18"/>
        <end position="413"/>
    </location>
</feature>
<evidence type="ECO:0000256" key="6">
    <source>
        <dbReference type="SAM" id="Phobius"/>
    </source>
</evidence>
<sequence length="426" mass="47741">MEDLVSKTHATVNEPEKTGTIFTTSLLFCTSAFGMGMMLLPAAFNCLGYVLSLAIMLSLGALLYASLYFLNAADESEKKTGEHDYSYFAAKISPKFKIGVSISFICSNFVVVYLFLRRATDLSVSVINLMFNFKNITWFRFSLLTFYAIMSCLLFLQKDLSVLKPFSYVSLGAAIYYSVLMVIMGCGSKVKFRELKAFNFYNGINATVNIIFAAHCQFSYLSFKRLLRTQNTSTGNKLAMGGTAMIYAIYITVGFFGYMYLGSAVDTQYILGHYLENPKDNALFKMNNVFPEKVYKGMIVTLVALFAVIFFTNVPLTVFTFLPEIQTLCAQAGFKARREYVGVVVALLVYAAAIPRKLPEGLFLTLSAAFFTNFLSFGFPGIYGAYYCQSKREKFVGALLYFFSAVVLIAQLTYLVYCYSKYGKME</sequence>
<evidence type="ECO:0000256" key="3">
    <source>
        <dbReference type="ARBA" id="ARBA00022692"/>
    </source>
</evidence>
<dbReference type="STRING" id="646526.A0A1W0E2W8"/>
<comment type="subcellular location">
    <subcellularLocation>
        <location evidence="1">Membrane</location>
        <topology evidence="1">Multi-pass membrane protein</topology>
    </subcellularLocation>
</comment>
<feature type="transmembrane region" description="Helical" evidence="6">
    <location>
        <begin position="244"/>
        <end position="261"/>
    </location>
</feature>
<gene>
    <name evidence="8" type="ORF">EHP00_2135</name>
</gene>
<dbReference type="VEuPathDB" id="MicrosporidiaDB:EHP00_2135"/>
<accession>A0A1W0E2W8</accession>
<evidence type="ECO:0000256" key="5">
    <source>
        <dbReference type="ARBA" id="ARBA00023136"/>
    </source>
</evidence>
<feature type="transmembrane region" description="Helical" evidence="6">
    <location>
        <begin position="168"/>
        <end position="190"/>
    </location>
</feature>
<feature type="transmembrane region" description="Helical" evidence="6">
    <location>
        <begin position="362"/>
        <end position="386"/>
    </location>
</feature>
<dbReference type="OrthoDB" id="2196385at2759"/>
<dbReference type="Pfam" id="PF01490">
    <property type="entry name" value="Aa_trans"/>
    <property type="match status" value="1"/>
</dbReference>
<feature type="transmembrane region" description="Helical" evidence="6">
    <location>
        <begin position="294"/>
        <end position="319"/>
    </location>
</feature>
<keyword evidence="4 6" id="KW-1133">Transmembrane helix</keyword>
<feature type="transmembrane region" description="Helical" evidence="6">
    <location>
        <begin position="202"/>
        <end position="223"/>
    </location>
</feature>
<dbReference type="EMBL" id="MNPJ01000028">
    <property type="protein sequence ID" value="OQS53578.1"/>
    <property type="molecule type" value="Genomic_DNA"/>
</dbReference>
<evidence type="ECO:0000256" key="2">
    <source>
        <dbReference type="ARBA" id="ARBA00008066"/>
    </source>
</evidence>
<evidence type="ECO:0000256" key="4">
    <source>
        <dbReference type="ARBA" id="ARBA00022989"/>
    </source>
</evidence>
<organism evidence="8 9">
    <name type="scientific">Ecytonucleospora hepatopenaei</name>
    <dbReference type="NCBI Taxonomy" id="646526"/>
    <lineage>
        <taxon>Eukaryota</taxon>
        <taxon>Fungi</taxon>
        <taxon>Fungi incertae sedis</taxon>
        <taxon>Microsporidia</taxon>
        <taxon>Enterocytozoonidae</taxon>
        <taxon>Ecytonucleospora</taxon>
    </lineage>
</organism>
<dbReference type="Proteomes" id="UP000192758">
    <property type="component" value="Unassembled WGS sequence"/>
</dbReference>
<feature type="transmembrane region" description="Helical" evidence="6">
    <location>
        <begin position="49"/>
        <end position="70"/>
    </location>
</feature>
<comment type="similarity">
    <text evidence="2">Belongs to the amino acid/polyamine transporter 2 family.</text>
</comment>
<feature type="transmembrane region" description="Helical" evidence="6">
    <location>
        <begin position="398"/>
        <end position="417"/>
    </location>
</feature>
<dbReference type="InterPro" id="IPR013057">
    <property type="entry name" value="AA_transpt_TM"/>
</dbReference>
<comment type="caution">
    <text evidence="8">The sequence shown here is derived from an EMBL/GenBank/DDBJ whole genome shotgun (WGS) entry which is preliminary data.</text>
</comment>
<feature type="transmembrane region" description="Helical" evidence="6">
    <location>
        <begin position="136"/>
        <end position="156"/>
    </location>
</feature>
<evidence type="ECO:0000313" key="8">
    <source>
        <dbReference type="EMBL" id="OQS53578.1"/>
    </source>
</evidence>
<reference evidence="8 9" key="1">
    <citation type="journal article" date="2017" name="Environ. Microbiol.">
        <title>Decay of the glycolytic pathway and adaptation to intranuclear parasitism within Enterocytozoonidae microsporidia.</title>
        <authorList>
            <person name="Wiredu Boakye D."/>
            <person name="Jaroenlak P."/>
            <person name="Prachumwat A."/>
            <person name="Williams T.A."/>
            <person name="Bateman K.S."/>
            <person name="Itsathitphaisarn O."/>
            <person name="Sritunyalucksana K."/>
            <person name="Paszkiewicz K.H."/>
            <person name="Moore K.A."/>
            <person name="Stentiford G.D."/>
            <person name="Williams B.A."/>
        </authorList>
    </citation>
    <scope>NUCLEOTIDE SEQUENCE [LARGE SCALE GENOMIC DNA]</scope>
    <source>
        <strain evidence="8 9">TH1</strain>
    </source>
</reference>
<keyword evidence="5 6" id="KW-0472">Membrane</keyword>
<proteinExistence type="inferred from homology"/>
<dbReference type="GO" id="GO:0016020">
    <property type="term" value="C:membrane"/>
    <property type="evidence" value="ECO:0007669"/>
    <property type="project" value="UniProtKB-SubCell"/>
</dbReference>
<name>A0A1W0E2W8_9MICR</name>
<protein>
    <submittedName>
        <fullName evidence="8">Transmembrane amino acid transporter</fullName>
    </submittedName>
</protein>
<dbReference type="GO" id="GO:0015179">
    <property type="term" value="F:L-amino acid transmembrane transporter activity"/>
    <property type="evidence" value="ECO:0007669"/>
    <property type="project" value="TreeGrafter"/>
</dbReference>
<dbReference type="PANTHER" id="PTHR22950">
    <property type="entry name" value="AMINO ACID TRANSPORTER"/>
    <property type="match status" value="1"/>
</dbReference>
<evidence type="ECO:0000313" key="9">
    <source>
        <dbReference type="Proteomes" id="UP000192758"/>
    </source>
</evidence>
<keyword evidence="3 6" id="KW-0812">Transmembrane</keyword>
<evidence type="ECO:0000259" key="7">
    <source>
        <dbReference type="Pfam" id="PF01490"/>
    </source>
</evidence>
<feature type="transmembrane region" description="Helical" evidence="6">
    <location>
        <begin position="98"/>
        <end position="116"/>
    </location>
</feature>
<dbReference type="AlphaFoldDB" id="A0A1W0E2W8"/>
<keyword evidence="9" id="KW-1185">Reference proteome</keyword>
<feature type="transmembrane region" description="Helical" evidence="6">
    <location>
        <begin position="21"/>
        <end position="43"/>
    </location>
</feature>
<evidence type="ECO:0000256" key="1">
    <source>
        <dbReference type="ARBA" id="ARBA00004141"/>
    </source>
</evidence>
<dbReference type="PANTHER" id="PTHR22950:SF461">
    <property type="entry name" value="AMINO ACID TRANSPORTER TRANSMEMBRANE DOMAIN-CONTAINING PROTEIN"/>
    <property type="match status" value="1"/>
</dbReference>